<dbReference type="PANTHER" id="PTHR12825">
    <property type="entry name" value="BNIP1-RELATED"/>
    <property type="match status" value="1"/>
</dbReference>
<evidence type="ECO:0000256" key="8">
    <source>
        <dbReference type="ARBA" id="ARBA00023136"/>
    </source>
</evidence>
<dbReference type="EMBL" id="JACEFO010001675">
    <property type="protein sequence ID" value="KAF8722290.1"/>
    <property type="molecule type" value="Genomic_DNA"/>
</dbReference>
<evidence type="ECO:0000256" key="11">
    <source>
        <dbReference type="SAM" id="Phobius"/>
    </source>
</evidence>
<keyword evidence="7 10" id="KW-0175">Coiled coil</keyword>
<dbReference type="OrthoDB" id="46868at2759"/>
<dbReference type="GO" id="GO:0005484">
    <property type="term" value="F:SNAP receptor activity"/>
    <property type="evidence" value="ECO:0007669"/>
    <property type="project" value="InterPro"/>
</dbReference>
<evidence type="ECO:0000256" key="1">
    <source>
        <dbReference type="ARBA" id="ARBA00004163"/>
    </source>
</evidence>
<keyword evidence="4" id="KW-0256">Endoplasmic reticulum</keyword>
<evidence type="ECO:0000256" key="3">
    <source>
        <dbReference type="ARBA" id="ARBA00022692"/>
    </source>
</evidence>
<dbReference type="InterPro" id="IPR005606">
    <property type="entry name" value="Sec20"/>
</dbReference>
<evidence type="ECO:0000256" key="10">
    <source>
        <dbReference type="SAM" id="Coils"/>
    </source>
</evidence>
<keyword evidence="2" id="KW-0813">Transport</keyword>
<evidence type="ECO:0000256" key="6">
    <source>
        <dbReference type="ARBA" id="ARBA00022989"/>
    </source>
</evidence>
<dbReference type="GO" id="GO:0031201">
    <property type="term" value="C:SNARE complex"/>
    <property type="evidence" value="ECO:0007669"/>
    <property type="project" value="TreeGrafter"/>
</dbReference>
<reference evidence="13" key="1">
    <citation type="submission" date="2020-07" db="EMBL/GenBank/DDBJ databases">
        <title>Genome sequence and genetic diversity analysis of an under-domesticated orphan crop, white fonio (Digitaria exilis).</title>
        <authorList>
            <person name="Bennetzen J.L."/>
            <person name="Chen S."/>
            <person name="Ma X."/>
            <person name="Wang X."/>
            <person name="Yssel A.E.J."/>
            <person name="Chaluvadi S.R."/>
            <person name="Johnson M."/>
            <person name="Gangashetty P."/>
            <person name="Hamidou F."/>
            <person name="Sanogo M.D."/>
            <person name="Zwaenepoel A."/>
            <person name="Wallace J."/>
            <person name="Van De Peer Y."/>
            <person name="Van Deynze A."/>
        </authorList>
    </citation>
    <scope>NUCLEOTIDE SEQUENCE</scope>
    <source>
        <tissue evidence="13">Leaves</tissue>
    </source>
</reference>
<keyword evidence="3 11" id="KW-0812">Transmembrane</keyword>
<dbReference type="GO" id="GO:0005789">
    <property type="term" value="C:endoplasmic reticulum membrane"/>
    <property type="evidence" value="ECO:0007669"/>
    <property type="project" value="UniProtKB-SubCell"/>
</dbReference>
<evidence type="ECO:0000256" key="2">
    <source>
        <dbReference type="ARBA" id="ARBA00022448"/>
    </source>
</evidence>
<proteinExistence type="inferred from homology"/>
<evidence type="ECO:0000256" key="5">
    <source>
        <dbReference type="ARBA" id="ARBA00022892"/>
    </source>
</evidence>
<dbReference type="GO" id="GO:0006890">
    <property type="term" value="P:retrograde vesicle-mediated transport, Golgi to endoplasmic reticulum"/>
    <property type="evidence" value="ECO:0007669"/>
    <property type="project" value="InterPro"/>
</dbReference>
<evidence type="ECO:0000313" key="14">
    <source>
        <dbReference type="Proteomes" id="UP000636709"/>
    </source>
</evidence>
<protein>
    <recommendedName>
        <fullName evidence="12">Sec20 C-terminal domain-containing protein</fullName>
    </recommendedName>
</protein>
<keyword evidence="6 11" id="KW-1133">Transmembrane helix</keyword>
<keyword evidence="5" id="KW-0931">ER-Golgi transport</keyword>
<dbReference type="InterPro" id="IPR056173">
    <property type="entry name" value="Sec20_C"/>
</dbReference>
<sequence length="282" mass="31249">MDEVTQDVENLKKEWSQTVSQLEGSIAAIESCGKTGKGTEEANSLPRLNGSAQDALQLLKSLQFRLDLLAQQLPTFEEVQSGQATLESWDEQYKKLRASLRNANLQAKENIRKAAQEERELLLGGGEESTIRRRNLQTKAGMTSAAESITESLRRSRQMMVQEVERSASTLATFDESTSVLRKAEGEYQGHRSLLMRTRGLLSTMQRQDVLDRVILTVGFILFFLAVLYVVSRRIGLLTLQRKLADAIRSGSLSAEDIVAKAQRGAPAANVPSPAPPIYDEL</sequence>
<feature type="coiled-coil region" evidence="10">
    <location>
        <begin position="86"/>
        <end position="120"/>
    </location>
</feature>
<dbReference type="AlphaFoldDB" id="A0A835C797"/>
<feature type="transmembrane region" description="Helical" evidence="11">
    <location>
        <begin position="214"/>
        <end position="232"/>
    </location>
</feature>
<keyword evidence="8 11" id="KW-0472">Membrane</keyword>
<comment type="subcellular location">
    <subcellularLocation>
        <location evidence="1">Endoplasmic reticulum membrane</location>
        <topology evidence="1">Single-pass type IV membrane protein</topology>
    </subcellularLocation>
</comment>
<evidence type="ECO:0000256" key="4">
    <source>
        <dbReference type="ARBA" id="ARBA00022824"/>
    </source>
</evidence>
<comment type="caution">
    <text evidence="13">The sequence shown here is derived from an EMBL/GenBank/DDBJ whole genome shotgun (WGS) entry which is preliminary data.</text>
</comment>
<gene>
    <name evidence="13" type="ORF">HU200_022603</name>
</gene>
<evidence type="ECO:0000256" key="9">
    <source>
        <dbReference type="ARBA" id="ARBA00037934"/>
    </source>
</evidence>
<evidence type="ECO:0000313" key="13">
    <source>
        <dbReference type="EMBL" id="KAF8722290.1"/>
    </source>
</evidence>
<evidence type="ECO:0000256" key="7">
    <source>
        <dbReference type="ARBA" id="ARBA00023054"/>
    </source>
</evidence>
<keyword evidence="14" id="KW-1185">Reference proteome</keyword>
<feature type="domain" description="Sec20 C-terminal" evidence="12">
    <location>
        <begin position="144"/>
        <end position="235"/>
    </location>
</feature>
<name>A0A835C797_9POAL</name>
<comment type="similarity">
    <text evidence="9">Belongs to the SEC20 family.</text>
</comment>
<accession>A0A835C797</accession>
<dbReference type="PANTHER" id="PTHR12825:SF0">
    <property type="entry name" value="VESICLE TRANSPORT PROTEIN SEC20"/>
    <property type="match status" value="1"/>
</dbReference>
<organism evidence="13 14">
    <name type="scientific">Digitaria exilis</name>
    <dbReference type="NCBI Taxonomy" id="1010633"/>
    <lineage>
        <taxon>Eukaryota</taxon>
        <taxon>Viridiplantae</taxon>
        <taxon>Streptophyta</taxon>
        <taxon>Embryophyta</taxon>
        <taxon>Tracheophyta</taxon>
        <taxon>Spermatophyta</taxon>
        <taxon>Magnoliopsida</taxon>
        <taxon>Liliopsida</taxon>
        <taxon>Poales</taxon>
        <taxon>Poaceae</taxon>
        <taxon>PACMAD clade</taxon>
        <taxon>Panicoideae</taxon>
        <taxon>Panicodae</taxon>
        <taxon>Paniceae</taxon>
        <taxon>Anthephorinae</taxon>
        <taxon>Digitaria</taxon>
    </lineage>
</organism>
<dbReference type="Pfam" id="PF03908">
    <property type="entry name" value="Sec20"/>
    <property type="match status" value="1"/>
</dbReference>
<evidence type="ECO:0000259" key="12">
    <source>
        <dbReference type="Pfam" id="PF03908"/>
    </source>
</evidence>
<dbReference type="Proteomes" id="UP000636709">
    <property type="component" value="Unassembled WGS sequence"/>
</dbReference>